<dbReference type="Pfam" id="PF00877">
    <property type="entry name" value="NLPC_P60"/>
    <property type="match status" value="1"/>
</dbReference>
<feature type="region of interest" description="Disordered" evidence="5">
    <location>
        <begin position="66"/>
        <end position="259"/>
    </location>
</feature>
<evidence type="ECO:0000256" key="3">
    <source>
        <dbReference type="ARBA" id="ARBA00022801"/>
    </source>
</evidence>
<evidence type="ECO:0000256" key="4">
    <source>
        <dbReference type="ARBA" id="ARBA00022807"/>
    </source>
</evidence>
<evidence type="ECO:0000259" key="6">
    <source>
        <dbReference type="PROSITE" id="PS51935"/>
    </source>
</evidence>
<sequence>MITALVTVSILSATLVGSLQLPAPRLSPEACDIWAGLLSTAAPRRLPEEIRTVLTSACEVRRPVLQDTGALKDRPAPTLPGTVLPGMDGDRQTTFSDPDGSRPVDLSDEDGEWTGAPRSPDGGLTVYSQGSQGSQGEHDERPGSDSPQGGDHSRRVRRLVTPPGSSARTATGPLAGASVDPPVGSSSASAPSAKRGAPRASSRPEPSRALAERSQRPPRGWETPSGGWAAPSLGRKAPFRGRAASARGQAAVSRGRGAPSRGQIAAVAALRQVGRPYVWGGGSSAGPTGGGFDCSGLALHAWSRAGARLPHYTGAQFRQGRRVPFSQLRAGDLVFFGGGVKDPTHVGVYVKDGVMVHAPGTGDVVRTTDFAASAYHLSRYRGAVRPSPSRPAG</sequence>
<dbReference type="PROSITE" id="PS51935">
    <property type="entry name" value="NLPC_P60"/>
    <property type="match status" value="1"/>
</dbReference>
<evidence type="ECO:0000256" key="2">
    <source>
        <dbReference type="ARBA" id="ARBA00022670"/>
    </source>
</evidence>
<organism evidence="7 8">
    <name type="scientific">Streptosporangium amethystogenes subsp. fukuiense</name>
    <dbReference type="NCBI Taxonomy" id="698418"/>
    <lineage>
        <taxon>Bacteria</taxon>
        <taxon>Bacillati</taxon>
        <taxon>Actinomycetota</taxon>
        <taxon>Actinomycetes</taxon>
        <taxon>Streptosporangiales</taxon>
        <taxon>Streptosporangiaceae</taxon>
        <taxon>Streptosporangium</taxon>
    </lineage>
</organism>
<feature type="compositionally biased region" description="Low complexity" evidence="5">
    <location>
        <begin position="176"/>
        <end position="204"/>
    </location>
</feature>
<dbReference type="PANTHER" id="PTHR47359">
    <property type="entry name" value="PEPTIDOGLYCAN DL-ENDOPEPTIDASE CWLO"/>
    <property type="match status" value="1"/>
</dbReference>
<feature type="compositionally biased region" description="Polar residues" evidence="5">
    <location>
        <begin position="126"/>
        <end position="135"/>
    </location>
</feature>
<dbReference type="SUPFAM" id="SSF54001">
    <property type="entry name" value="Cysteine proteinases"/>
    <property type="match status" value="1"/>
</dbReference>
<comment type="caution">
    <text evidence="7">The sequence shown here is derived from an EMBL/GenBank/DDBJ whole genome shotgun (WGS) entry which is preliminary data.</text>
</comment>
<comment type="similarity">
    <text evidence="1">Belongs to the peptidase C40 family.</text>
</comment>
<feature type="compositionally biased region" description="Basic and acidic residues" evidence="5">
    <location>
        <begin position="66"/>
        <end position="75"/>
    </location>
</feature>
<reference evidence="8" key="1">
    <citation type="journal article" date="2019" name="Int. J. Syst. Evol. Microbiol.">
        <title>The Global Catalogue of Microorganisms (GCM) 10K type strain sequencing project: providing services to taxonomists for standard genome sequencing and annotation.</title>
        <authorList>
            <consortium name="The Broad Institute Genomics Platform"/>
            <consortium name="The Broad Institute Genome Sequencing Center for Infectious Disease"/>
            <person name="Wu L."/>
            <person name="Ma J."/>
        </authorList>
    </citation>
    <scope>NUCLEOTIDE SEQUENCE [LARGE SCALE GENOMIC DNA]</scope>
    <source>
        <strain evidence="8">JCM 10083</strain>
    </source>
</reference>
<evidence type="ECO:0000313" key="8">
    <source>
        <dbReference type="Proteomes" id="UP001596514"/>
    </source>
</evidence>
<keyword evidence="2" id="KW-0645">Protease</keyword>
<evidence type="ECO:0000256" key="1">
    <source>
        <dbReference type="ARBA" id="ARBA00007074"/>
    </source>
</evidence>
<dbReference type="EMBL" id="JBHTEE010000001">
    <property type="protein sequence ID" value="MFC7603002.1"/>
    <property type="molecule type" value="Genomic_DNA"/>
</dbReference>
<feature type="compositionally biased region" description="Low complexity" evidence="5">
    <location>
        <begin position="240"/>
        <end position="258"/>
    </location>
</feature>
<dbReference type="Proteomes" id="UP001596514">
    <property type="component" value="Unassembled WGS sequence"/>
</dbReference>
<dbReference type="PANTHER" id="PTHR47359:SF3">
    <property type="entry name" value="NLP_P60 DOMAIN-CONTAINING PROTEIN-RELATED"/>
    <property type="match status" value="1"/>
</dbReference>
<dbReference type="InterPro" id="IPR000064">
    <property type="entry name" value="NLP_P60_dom"/>
</dbReference>
<name>A0ABW2T4Q0_9ACTN</name>
<gene>
    <name evidence="7" type="ORF">ACFQVD_23130</name>
</gene>
<evidence type="ECO:0000313" key="7">
    <source>
        <dbReference type="EMBL" id="MFC7603002.1"/>
    </source>
</evidence>
<feature type="domain" description="NlpC/P60" evidence="6">
    <location>
        <begin position="259"/>
        <end position="387"/>
    </location>
</feature>
<dbReference type="Gene3D" id="3.90.1720.10">
    <property type="entry name" value="endopeptidase domain like (from Nostoc punctiforme)"/>
    <property type="match status" value="1"/>
</dbReference>
<evidence type="ECO:0000256" key="5">
    <source>
        <dbReference type="SAM" id="MobiDB-lite"/>
    </source>
</evidence>
<keyword evidence="4" id="KW-0788">Thiol protease</keyword>
<dbReference type="RefSeq" id="WP_343975913.1">
    <property type="nucleotide sequence ID" value="NZ_BAAAGK010000132.1"/>
</dbReference>
<keyword evidence="3" id="KW-0378">Hydrolase</keyword>
<dbReference type="InterPro" id="IPR051794">
    <property type="entry name" value="PG_Endopeptidase_C40"/>
</dbReference>
<keyword evidence="8" id="KW-1185">Reference proteome</keyword>
<proteinExistence type="inferred from homology"/>
<protein>
    <submittedName>
        <fullName evidence="7">C40 family peptidase</fullName>
    </submittedName>
</protein>
<dbReference type="InterPro" id="IPR038765">
    <property type="entry name" value="Papain-like_cys_pep_sf"/>
</dbReference>
<accession>A0ABW2T4Q0</accession>